<evidence type="ECO:0000313" key="3">
    <source>
        <dbReference type="Proteomes" id="UP000215914"/>
    </source>
</evidence>
<dbReference type="STRING" id="4232.A0A251S6R0"/>
<dbReference type="EMBL" id="MNCJ02000330">
    <property type="protein sequence ID" value="KAF5765359.1"/>
    <property type="molecule type" value="Genomic_DNA"/>
</dbReference>
<sequence>MASSADPWMREYNEASKLADDITGIISERSSFGAGSEAQRHSSAIRRKITMLGSRIDSLQSLLKKLPAKQPLDMLANLRTKVTQMASALNMSSFRNRDSLLGPGTKLADDMARISGLVADDGR</sequence>
<dbReference type="Gramene" id="mRNA:HanXRQr2_Chr15g0702861">
    <property type="protein sequence ID" value="mRNA:HanXRQr2_Chr15g0702861"/>
    <property type="gene ID" value="HanXRQr2_Chr15g0702861"/>
</dbReference>
<dbReference type="EMBL" id="CM007904">
    <property type="protein sequence ID" value="OTF94443.1"/>
    <property type="molecule type" value="Genomic_DNA"/>
</dbReference>
<reference evidence="1" key="3">
    <citation type="submission" date="2020-06" db="EMBL/GenBank/DDBJ databases">
        <title>Helianthus annuus Genome sequencing and assembly Release 2.</title>
        <authorList>
            <person name="Gouzy J."/>
            <person name="Langlade N."/>
            <person name="Munos S."/>
        </authorList>
    </citation>
    <scope>NUCLEOTIDE SEQUENCE</scope>
    <source>
        <tissue evidence="1">Leaves</tissue>
    </source>
</reference>
<name>A0A251S6R0_HELAN</name>
<dbReference type="GO" id="GO:0048278">
    <property type="term" value="P:vesicle docking"/>
    <property type="evidence" value="ECO:0000318"/>
    <property type="project" value="GO_Central"/>
</dbReference>
<accession>A0A251S6R0</accession>
<evidence type="ECO:0000313" key="1">
    <source>
        <dbReference type="EMBL" id="KAF5765359.1"/>
    </source>
</evidence>
<dbReference type="OMA" id="GICSFNL"/>
<organism evidence="2 3">
    <name type="scientific">Helianthus annuus</name>
    <name type="common">Common sunflower</name>
    <dbReference type="NCBI Taxonomy" id="4232"/>
    <lineage>
        <taxon>Eukaryota</taxon>
        <taxon>Viridiplantae</taxon>
        <taxon>Streptophyta</taxon>
        <taxon>Embryophyta</taxon>
        <taxon>Tracheophyta</taxon>
        <taxon>Spermatophyta</taxon>
        <taxon>Magnoliopsida</taxon>
        <taxon>eudicotyledons</taxon>
        <taxon>Gunneridae</taxon>
        <taxon>Pentapetalae</taxon>
        <taxon>asterids</taxon>
        <taxon>campanulids</taxon>
        <taxon>Asterales</taxon>
        <taxon>Asteraceae</taxon>
        <taxon>Asteroideae</taxon>
        <taxon>Heliantheae alliance</taxon>
        <taxon>Heliantheae</taxon>
        <taxon>Helianthus</taxon>
    </lineage>
</organism>
<evidence type="ECO:0000313" key="2">
    <source>
        <dbReference type="EMBL" id="OTF94443.1"/>
    </source>
</evidence>
<dbReference type="InParanoid" id="A0A251S6R0"/>
<protein>
    <recommendedName>
        <fullName evidence="4">Syntaxin of plants 52</fullName>
    </recommendedName>
</protein>
<dbReference type="Proteomes" id="UP000215914">
    <property type="component" value="Chromosome 15"/>
</dbReference>
<dbReference type="AlphaFoldDB" id="A0A251S6R0"/>
<reference evidence="1 3" key="1">
    <citation type="journal article" date="2017" name="Nature">
        <title>The sunflower genome provides insights into oil metabolism, flowering and Asterid evolution.</title>
        <authorList>
            <person name="Badouin H."/>
            <person name="Gouzy J."/>
            <person name="Grassa C.J."/>
            <person name="Murat F."/>
            <person name="Staton S.E."/>
            <person name="Cottret L."/>
            <person name="Lelandais-Briere C."/>
            <person name="Owens G.L."/>
            <person name="Carrere S."/>
            <person name="Mayjonade B."/>
            <person name="Legrand L."/>
            <person name="Gill N."/>
            <person name="Kane N.C."/>
            <person name="Bowers J.E."/>
            <person name="Hubner S."/>
            <person name="Bellec A."/>
            <person name="Berard A."/>
            <person name="Berges H."/>
            <person name="Blanchet N."/>
            <person name="Boniface M.C."/>
            <person name="Brunel D."/>
            <person name="Catrice O."/>
            <person name="Chaidir N."/>
            <person name="Claudel C."/>
            <person name="Donnadieu C."/>
            <person name="Faraut T."/>
            <person name="Fievet G."/>
            <person name="Helmstetter N."/>
            <person name="King M."/>
            <person name="Knapp S.J."/>
            <person name="Lai Z."/>
            <person name="Le Paslier M.C."/>
            <person name="Lippi Y."/>
            <person name="Lorenzon L."/>
            <person name="Mandel J.R."/>
            <person name="Marage G."/>
            <person name="Marchand G."/>
            <person name="Marquand E."/>
            <person name="Bret-Mestries E."/>
            <person name="Morien E."/>
            <person name="Nambeesan S."/>
            <person name="Nguyen T."/>
            <person name="Pegot-Espagnet P."/>
            <person name="Pouilly N."/>
            <person name="Raftis F."/>
            <person name="Sallet E."/>
            <person name="Schiex T."/>
            <person name="Thomas J."/>
            <person name="Vandecasteele C."/>
            <person name="Vares D."/>
            <person name="Vear F."/>
            <person name="Vautrin S."/>
            <person name="Crespi M."/>
            <person name="Mangin B."/>
            <person name="Burke J.M."/>
            <person name="Salse J."/>
            <person name="Munos S."/>
            <person name="Vincourt P."/>
            <person name="Rieseberg L.H."/>
            <person name="Langlade N.B."/>
        </authorList>
    </citation>
    <scope>NUCLEOTIDE SEQUENCE [LARGE SCALE GENOMIC DNA]</scope>
    <source>
        <strain evidence="3">cv. SF193</strain>
        <tissue evidence="1">Leaves</tissue>
    </source>
</reference>
<gene>
    <name evidence="2" type="ORF">HannXRQ_Chr15g0472121</name>
    <name evidence="1" type="ORF">HanXRQr2_Chr15g0702861</name>
</gene>
<dbReference type="GO" id="GO:0012505">
    <property type="term" value="C:endomembrane system"/>
    <property type="evidence" value="ECO:0000318"/>
    <property type="project" value="GO_Central"/>
</dbReference>
<dbReference type="GO" id="GO:0006906">
    <property type="term" value="P:vesicle fusion"/>
    <property type="evidence" value="ECO:0000318"/>
    <property type="project" value="GO_Central"/>
</dbReference>
<reference evidence="2" key="2">
    <citation type="submission" date="2017-02" db="EMBL/GenBank/DDBJ databases">
        <title>Sunflower complete genome.</title>
        <authorList>
            <person name="Langlade N."/>
            <person name="Munos S."/>
        </authorList>
    </citation>
    <scope>NUCLEOTIDE SEQUENCE [LARGE SCALE GENOMIC DNA]</scope>
    <source>
        <tissue evidence="2">Leaves</tissue>
    </source>
</reference>
<dbReference type="GO" id="GO:0000149">
    <property type="term" value="F:SNARE binding"/>
    <property type="evidence" value="ECO:0000318"/>
    <property type="project" value="GO_Central"/>
</dbReference>
<dbReference type="GO" id="GO:0006886">
    <property type="term" value="P:intracellular protein transport"/>
    <property type="evidence" value="ECO:0000318"/>
    <property type="project" value="GO_Central"/>
</dbReference>
<proteinExistence type="predicted"/>
<dbReference type="GO" id="GO:0005484">
    <property type="term" value="F:SNAP receptor activity"/>
    <property type="evidence" value="ECO:0000318"/>
    <property type="project" value="GO_Central"/>
</dbReference>
<keyword evidence="3" id="KW-1185">Reference proteome</keyword>
<dbReference type="GO" id="GO:0031201">
    <property type="term" value="C:SNARE complex"/>
    <property type="evidence" value="ECO:0000318"/>
    <property type="project" value="GO_Central"/>
</dbReference>
<evidence type="ECO:0008006" key="4">
    <source>
        <dbReference type="Google" id="ProtNLM"/>
    </source>
</evidence>